<evidence type="ECO:0000313" key="1">
    <source>
        <dbReference type="EMBL" id="DAD47357.1"/>
    </source>
</evidence>
<reference evidence="1 2" key="1">
    <citation type="journal article" date="2020" name="Mol. Biol. Evol.">
        <title>Distinct Expression and Methylation Patterns for Genes with Different Fates following a Single Whole-Genome Duplication in Flowering Plants.</title>
        <authorList>
            <person name="Shi T."/>
            <person name="Rahmani R.S."/>
            <person name="Gugger P.F."/>
            <person name="Wang M."/>
            <person name="Li H."/>
            <person name="Zhang Y."/>
            <person name="Li Z."/>
            <person name="Wang Q."/>
            <person name="Van de Peer Y."/>
            <person name="Marchal K."/>
            <person name="Chen J."/>
        </authorList>
    </citation>
    <scope>NUCLEOTIDE SEQUENCE [LARGE SCALE GENOMIC DNA]</scope>
    <source>
        <tissue evidence="1">Leaf</tissue>
    </source>
</reference>
<comment type="caution">
    <text evidence="1">The sequence shown here is derived from an EMBL/GenBank/DDBJ whole genome shotgun (WGS) entry which is preliminary data.</text>
</comment>
<accession>A0A822ZR46</accession>
<dbReference type="Proteomes" id="UP000607653">
    <property type="component" value="Unassembled WGS sequence"/>
</dbReference>
<proteinExistence type="predicted"/>
<evidence type="ECO:0000313" key="2">
    <source>
        <dbReference type="Proteomes" id="UP000607653"/>
    </source>
</evidence>
<protein>
    <submittedName>
        <fullName evidence="1">Uncharacterized protein</fullName>
    </submittedName>
</protein>
<gene>
    <name evidence="1" type="ORF">HUJ06_017294</name>
</gene>
<name>A0A822ZR46_NELNU</name>
<keyword evidence="2" id="KW-1185">Reference proteome</keyword>
<dbReference type="EMBL" id="DUZY01000008">
    <property type="protein sequence ID" value="DAD47357.1"/>
    <property type="molecule type" value="Genomic_DNA"/>
</dbReference>
<organism evidence="1 2">
    <name type="scientific">Nelumbo nucifera</name>
    <name type="common">Sacred lotus</name>
    <dbReference type="NCBI Taxonomy" id="4432"/>
    <lineage>
        <taxon>Eukaryota</taxon>
        <taxon>Viridiplantae</taxon>
        <taxon>Streptophyta</taxon>
        <taxon>Embryophyta</taxon>
        <taxon>Tracheophyta</taxon>
        <taxon>Spermatophyta</taxon>
        <taxon>Magnoliopsida</taxon>
        <taxon>Proteales</taxon>
        <taxon>Nelumbonaceae</taxon>
        <taxon>Nelumbo</taxon>
    </lineage>
</organism>
<sequence>MRLATIFSSSSPMASSSPLSPAVLLHREEITSSDFGFDLPLLSSSPSFPLFVFTFFPPSHHRPPVLQGS</sequence>
<dbReference type="AlphaFoldDB" id="A0A822ZR46"/>